<dbReference type="GO" id="GO:0020037">
    <property type="term" value="F:heme binding"/>
    <property type="evidence" value="ECO:0007669"/>
    <property type="project" value="InterPro"/>
</dbReference>
<sequence>MLESKISIAVLLSASILLLIKNTSKTKNDDIENEDSKLLLNIFKILLGFVILYLIYITVKIYFLRRKYRHIPGPKTKGIIGFYLGNIPELKSLISHKMAPDIFVEWTKEYGPCFKYQIFDKVSVFTISPEAVKEMYIEKNFPKHPDIYSVLGFPYGSRYMGTSLVSSLDNIAHKKRRTILNPAFSRQALNGFMDVFNVKSDSLMNKLRSLAAGKKVFKILDELNNLTLDVIAAACFGMENDSISKENDLKKLVFESLRGLTRLLINPTIKYNPFEWGNIKKYKQILGDLRTLGKTQIKKRIENMQDGSYVVDDLITLMVKNTKNNEIDIEDLIDDFLTFFVAGQETTSNMLAFAILELGQNPDALEKLRNEIDSVIGSKQEITSDDLTKMKYLSCVLKETLRKWALTPLTNRQSTIPFKIYDYDIPLGSEVQVSSYVSGRQEEFFPNSDKFEPERFSDENKINTYTYFPFSLGPRNCIGQNFSLIEGKICLAKIVQNFDIKLDPKQNFGGVQHATISPADGCRVTLEIRR</sequence>
<keyword evidence="3" id="KW-0503">Monooxygenase</keyword>
<dbReference type="Proteomes" id="UP000663879">
    <property type="component" value="Unassembled WGS sequence"/>
</dbReference>
<dbReference type="OrthoDB" id="1470350at2759"/>
<dbReference type="GO" id="GO:0033781">
    <property type="term" value="F:cholesterol 24-hydroxylase activity"/>
    <property type="evidence" value="ECO:0007669"/>
    <property type="project" value="InterPro"/>
</dbReference>
<evidence type="ECO:0008006" key="7">
    <source>
        <dbReference type="Google" id="ProtNLM"/>
    </source>
</evidence>
<dbReference type="PRINTS" id="PR00385">
    <property type="entry name" value="P450"/>
</dbReference>
<evidence type="ECO:0000313" key="5">
    <source>
        <dbReference type="EMBL" id="CAF0971393.1"/>
    </source>
</evidence>
<dbReference type="InterPro" id="IPR017972">
    <property type="entry name" value="Cyt_P450_CS"/>
</dbReference>
<keyword evidence="2 3" id="KW-0349">Heme</keyword>
<dbReference type="PANTHER" id="PTHR24293">
    <property type="entry name" value="CYTOCHROME P450 FAMILY 46 SUBFAMILY A"/>
    <property type="match status" value="1"/>
</dbReference>
<dbReference type="PRINTS" id="PR00463">
    <property type="entry name" value="EP450I"/>
</dbReference>
<evidence type="ECO:0000256" key="1">
    <source>
        <dbReference type="ARBA" id="ARBA00010617"/>
    </source>
</evidence>
<feature type="binding site" description="axial binding residue" evidence="2">
    <location>
        <position position="477"/>
    </location>
    <ligand>
        <name>heme</name>
        <dbReference type="ChEBI" id="CHEBI:30413"/>
    </ligand>
    <ligandPart>
        <name>Fe</name>
        <dbReference type="ChEBI" id="CHEBI:18248"/>
    </ligandPart>
</feature>
<dbReference type="InterPro" id="IPR036396">
    <property type="entry name" value="Cyt_P450_sf"/>
</dbReference>
<dbReference type="InterPro" id="IPR039983">
    <property type="entry name" value="CYP46A1"/>
</dbReference>
<comment type="similarity">
    <text evidence="1 3">Belongs to the cytochrome P450 family.</text>
</comment>
<dbReference type="AlphaFoldDB" id="A0A814ESH9"/>
<keyword evidence="2 3" id="KW-0479">Metal-binding</keyword>
<keyword evidence="4" id="KW-0472">Membrane</keyword>
<keyword evidence="4" id="KW-1133">Transmembrane helix</keyword>
<dbReference type="InterPro" id="IPR002401">
    <property type="entry name" value="Cyt_P450_E_grp-I"/>
</dbReference>
<dbReference type="PANTHER" id="PTHR24293:SF0">
    <property type="entry name" value="CYP46A1 PROTEIN-RELATED"/>
    <property type="match status" value="1"/>
</dbReference>
<evidence type="ECO:0000256" key="4">
    <source>
        <dbReference type="SAM" id="Phobius"/>
    </source>
</evidence>
<dbReference type="GO" id="GO:0005506">
    <property type="term" value="F:iron ion binding"/>
    <property type="evidence" value="ECO:0007669"/>
    <property type="project" value="InterPro"/>
</dbReference>
<dbReference type="Gene3D" id="1.10.630.10">
    <property type="entry name" value="Cytochrome P450"/>
    <property type="match status" value="1"/>
</dbReference>
<feature type="transmembrane region" description="Helical" evidence="4">
    <location>
        <begin position="42"/>
        <end position="63"/>
    </location>
</feature>
<organism evidence="5 6">
    <name type="scientific">Brachionus calyciflorus</name>
    <dbReference type="NCBI Taxonomy" id="104777"/>
    <lineage>
        <taxon>Eukaryota</taxon>
        <taxon>Metazoa</taxon>
        <taxon>Spiralia</taxon>
        <taxon>Gnathifera</taxon>
        <taxon>Rotifera</taxon>
        <taxon>Eurotatoria</taxon>
        <taxon>Monogononta</taxon>
        <taxon>Pseudotrocha</taxon>
        <taxon>Ploima</taxon>
        <taxon>Brachionidae</taxon>
        <taxon>Brachionus</taxon>
    </lineage>
</organism>
<evidence type="ECO:0000256" key="3">
    <source>
        <dbReference type="RuleBase" id="RU000461"/>
    </source>
</evidence>
<dbReference type="SUPFAM" id="SSF48264">
    <property type="entry name" value="Cytochrome P450"/>
    <property type="match status" value="1"/>
</dbReference>
<comment type="caution">
    <text evidence="5">The sequence shown here is derived from an EMBL/GenBank/DDBJ whole genome shotgun (WGS) entry which is preliminary data.</text>
</comment>
<keyword evidence="4" id="KW-0812">Transmembrane</keyword>
<keyword evidence="2 3" id="KW-0408">Iron</keyword>
<dbReference type="PROSITE" id="PS00086">
    <property type="entry name" value="CYTOCHROME_P450"/>
    <property type="match status" value="1"/>
</dbReference>
<dbReference type="Pfam" id="PF00067">
    <property type="entry name" value="p450"/>
    <property type="match status" value="1"/>
</dbReference>
<dbReference type="CDD" id="cd20613">
    <property type="entry name" value="CYP46A1-like"/>
    <property type="match status" value="1"/>
</dbReference>
<keyword evidence="6" id="KW-1185">Reference proteome</keyword>
<keyword evidence="3" id="KW-0560">Oxidoreductase</keyword>
<evidence type="ECO:0000313" key="6">
    <source>
        <dbReference type="Proteomes" id="UP000663879"/>
    </source>
</evidence>
<comment type="cofactor">
    <cofactor evidence="2">
        <name>heme</name>
        <dbReference type="ChEBI" id="CHEBI:30413"/>
    </cofactor>
</comment>
<reference evidence="5" key="1">
    <citation type="submission" date="2021-02" db="EMBL/GenBank/DDBJ databases">
        <authorList>
            <person name="Nowell W R."/>
        </authorList>
    </citation>
    <scope>NUCLEOTIDE SEQUENCE</scope>
    <source>
        <strain evidence="5">Ploen Becks lab</strain>
    </source>
</reference>
<gene>
    <name evidence="5" type="ORF">OXX778_LOCUS14937</name>
</gene>
<name>A0A814ESH9_9BILA</name>
<dbReference type="EMBL" id="CAJNOC010003181">
    <property type="protein sequence ID" value="CAF0971393.1"/>
    <property type="molecule type" value="Genomic_DNA"/>
</dbReference>
<dbReference type="GO" id="GO:0006707">
    <property type="term" value="P:cholesterol catabolic process"/>
    <property type="evidence" value="ECO:0007669"/>
    <property type="project" value="InterPro"/>
</dbReference>
<protein>
    <recommendedName>
        <fullName evidence="7">Cytochrome p450</fullName>
    </recommendedName>
</protein>
<dbReference type="InterPro" id="IPR001128">
    <property type="entry name" value="Cyt_P450"/>
</dbReference>
<proteinExistence type="inferred from homology"/>
<evidence type="ECO:0000256" key="2">
    <source>
        <dbReference type="PIRSR" id="PIRSR602401-1"/>
    </source>
</evidence>
<accession>A0A814ESH9</accession>